<dbReference type="Pfam" id="PF00892">
    <property type="entry name" value="EamA"/>
    <property type="match status" value="2"/>
</dbReference>
<evidence type="ECO:0000256" key="3">
    <source>
        <dbReference type="ARBA" id="ARBA00022475"/>
    </source>
</evidence>
<keyword evidence="6 7" id="KW-0472">Membrane</keyword>
<dbReference type="RefSeq" id="WP_053592737.1">
    <property type="nucleotide sequence ID" value="NZ_CP067341.1"/>
</dbReference>
<evidence type="ECO:0000256" key="2">
    <source>
        <dbReference type="ARBA" id="ARBA00007362"/>
    </source>
</evidence>
<protein>
    <submittedName>
        <fullName evidence="9">DMT family transporter</fullName>
    </submittedName>
</protein>
<feature type="transmembrane region" description="Helical" evidence="7">
    <location>
        <begin position="36"/>
        <end position="54"/>
    </location>
</feature>
<evidence type="ECO:0000313" key="9">
    <source>
        <dbReference type="EMBL" id="QQP14758.1"/>
    </source>
</evidence>
<dbReference type="InterPro" id="IPR050638">
    <property type="entry name" value="AA-Vitamin_Transporters"/>
</dbReference>
<feature type="transmembrane region" description="Helical" evidence="7">
    <location>
        <begin position="216"/>
        <end position="237"/>
    </location>
</feature>
<reference evidence="9 10" key="1">
    <citation type="submission" date="2020-01" db="EMBL/GenBank/DDBJ databases">
        <authorList>
            <person name="Liu G."/>
            <person name="Liu B."/>
        </authorList>
    </citation>
    <scope>NUCLEOTIDE SEQUENCE [LARGE SCALE GENOMIC DNA]</scope>
    <source>
        <strain evidence="9 10">FJAT-51161</strain>
    </source>
</reference>
<evidence type="ECO:0000256" key="1">
    <source>
        <dbReference type="ARBA" id="ARBA00004651"/>
    </source>
</evidence>
<proteinExistence type="inferred from homology"/>
<dbReference type="InterPro" id="IPR037185">
    <property type="entry name" value="EmrE-like"/>
</dbReference>
<organism evidence="9 10">
    <name type="scientific">Lysinibacillus agricola</name>
    <dbReference type="NCBI Taxonomy" id="2590012"/>
    <lineage>
        <taxon>Bacteria</taxon>
        <taxon>Bacillati</taxon>
        <taxon>Bacillota</taxon>
        <taxon>Bacilli</taxon>
        <taxon>Bacillales</taxon>
        <taxon>Bacillaceae</taxon>
        <taxon>Lysinibacillus</taxon>
    </lineage>
</organism>
<feature type="transmembrane region" description="Helical" evidence="7">
    <location>
        <begin position="187"/>
        <end position="204"/>
    </location>
</feature>
<keyword evidence="4 7" id="KW-0812">Transmembrane</keyword>
<dbReference type="PANTHER" id="PTHR32322">
    <property type="entry name" value="INNER MEMBRANE TRANSPORTER"/>
    <property type="match status" value="1"/>
</dbReference>
<feature type="transmembrane region" description="Helical" evidence="7">
    <location>
        <begin position="272"/>
        <end position="293"/>
    </location>
</feature>
<dbReference type="PANTHER" id="PTHR32322:SF18">
    <property type="entry name" value="S-ADENOSYLMETHIONINE_S-ADENOSYLHOMOCYSTEINE TRANSPORTER"/>
    <property type="match status" value="1"/>
</dbReference>
<feature type="domain" description="EamA" evidence="8">
    <location>
        <begin position="8"/>
        <end position="139"/>
    </location>
</feature>
<accession>A0ABX7AXQ8</accession>
<evidence type="ECO:0000256" key="6">
    <source>
        <dbReference type="ARBA" id="ARBA00023136"/>
    </source>
</evidence>
<dbReference type="SUPFAM" id="SSF103481">
    <property type="entry name" value="Multidrug resistance efflux transporter EmrE"/>
    <property type="match status" value="2"/>
</dbReference>
<gene>
    <name evidence="9" type="ORF">FJQ98_12575</name>
</gene>
<keyword evidence="10" id="KW-1185">Reference proteome</keyword>
<name>A0ABX7AXQ8_9BACI</name>
<dbReference type="InterPro" id="IPR000620">
    <property type="entry name" value="EamA_dom"/>
</dbReference>
<dbReference type="EMBL" id="CP067341">
    <property type="protein sequence ID" value="QQP14758.1"/>
    <property type="molecule type" value="Genomic_DNA"/>
</dbReference>
<evidence type="ECO:0000313" key="10">
    <source>
        <dbReference type="Proteomes" id="UP000596049"/>
    </source>
</evidence>
<feature type="transmembrane region" description="Helical" evidence="7">
    <location>
        <begin position="95"/>
        <end position="115"/>
    </location>
</feature>
<keyword evidence="5 7" id="KW-1133">Transmembrane helix</keyword>
<feature type="transmembrane region" description="Helical" evidence="7">
    <location>
        <begin position="66"/>
        <end position="83"/>
    </location>
</feature>
<feature type="transmembrane region" description="Helical" evidence="7">
    <location>
        <begin position="146"/>
        <end position="166"/>
    </location>
</feature>
<evidence type="ECO:0000259" key="8">
    <source>
        <dbReference type="Pfam" id="PF00892"/>
    </source>
</evidence>
<evidence type="ECO:0000256" key="5">
    <source>
        <dbReference type="ARBA" id="ARBA00022989"/>
    </source>
</evidence>
<feature type="domain" description="EamA" evidence="8">
    <location>
        <begin position="151"/>
        <end position="287"/>
    </location>
</feature>
<feature type="transmembrane region" description="Helical" evidence="7">
    <location>
        <begin position="122"/>
        <end position="140"/>
    </location>
</feature>
<comment type="similarity">
    <text evidence="2">Belongs to the EamA transporter family.</text>
</comment>
<evidence type="ECO:0000256" key="7">
    <source>
        <dbReference type="SAM" id="Phobius"/>
    </source>
</evidence>
<dbReference type="Proteomes" id="UP000596049">
    <property type="component" value="Chromosome"/>
</dbReference>
<comment type="subcellular location">
    <subcellularLocation>
        <location evidence="1">Cell membrane</location>
        <topology evidence="1">Multi-pass membrane protein</topology>
    </subcellularLocation>
</comment>
<sequence length="302" mass="34174">MEKKNTVGHTAALITILIWGTTFISTKILLNDFTPIEILFFRFVIGFVALMMIYPYRLKLTNKKHEFIFASAGLCGVTFYYLLENIALTFTMASNVGVISSVVPFFTAILTYLFLKEEPLRINFFIGFIVAITGIYLISFNSTSKFQLNPLGDLLAVIATLVWATYSVLTKKISGYGYHTIQTTRRVFFYGILFMMPALFLFDFEWELKRFTNPVSLFNIIFLGLGASALCFITWGYAVKTLGTIKSSIYIYAVPVITVLTSIIVLHEQITYLAAFGIVLTLSGLFISEKNLVQKNRKKTRV</sequence>
<feature type="transmembrane region" description="Helical" evidence="7">
    <location>
        <begin position="12"/>
        <end position="30"/>
    </location>
</feature>
<feature type="transmembrane region" description="Helical" evidence="7">
    <location>
        <begin position="249"/>
        <end position="266"/>
    </location>
</feature>
<keyword evidence="3" id="KW-1003">Cell membrane</keyword>
<evidence type="ECO:0000256" key="4">
    <source>
        <dbReference type="ARBA" id="ARBA00022692"/>
    </source>
</evidence>